<evidence type="ECO:0000256" key="2">
    <source>
        <dbReference type="ARBA" id="ARBA00022475"/>
    </source>
</evidence>
<dbReference type="Ensembl" id="ENSSRHT00000000279.1">
    <property type="protein sequence ID" value="ENSSRHP00000000251.1"/>
    <property type="gene ID" value="ENSSRHG00000000213.1"/>
</dbReference>
<dbReference type="InterPro" id="IPR050174">
    <property type="entry name" value="Protocadherin/Cadherin-CA"/>
</dbReference>
<feature type="domain" description="Cadherin" evidence="12">
    <location>
        <begin position="118"/>
        <end position="252"/>
    </location>
</feature>
<dbReference type="PRINTS" id="PR00205">
    <property type="entry name" value="CADHERIN"/>
</dbReference>
<dbReference type="FunFam" id="2.60.40.60:FF:000007">
    <property type="entry name" value="Protocadherin alpha 2"/>
    <property type="match status" value="1"/>
</dbReference>
<dbReference type="GO" id="GO:0007156">
    <property type="term" value="P:homophilic cell adhesion via plasma membrane adhesion molecules"/>
    <property type="evidence" value="ECO:0007669"/>
    <property type="project" value="InterPro"/>
</dbReference>
<evidence type="ECO:0000256" key="6">
    <source>
        <dbReference type="ARBA" id="ARBA00022837"/>
    </source>
</evidence>
<sequence length="283" mass="31518">KKKTDVFWFLPVVFSCKTESADKGQRFRLDEAHDKDIGQNGINGYSLAKNEHFTLDIHDSADGGKYAELVLEKELDREQQKEIDMILKATDGGSPQRSGTAVIHITVLDANDNVPVFSESVYKVTLAENTPSGTEIIRVSATDADEGPNGEVTYEFSRISDKAVTFATDSDEGPNGEVTYEFSRMSDKTAKLFSIDKTTGQIVMTGEIDYEKDKKYEMGIQIRIQAKDGSGLASNAKVEINIIDLNDNTPVIHLKSNDNQIPENVETCMNMYEHKKKIQPHET</sequence>
<dbReference type="GO" id="GO:0005886">
    <property type="term" value="C:plasma membrane"/>
    <property type="evidence" value="ECO:0007669"/>
    <property type="project" value="UniProtKB-SubCell"/>
</dbReference>
<evidence type="ECO:0000313" key="13">
    <source>
        <dbReference type="Ensembl" id="ENSSRHP00000000251.1"/>
    </source>
</evidence>
<keyword evidence="4" id="KW-0732">Signal</keyword>
<dbReference type="PANTHER" id="PTHR24028">
    <property type="entry name" value="CADHERIN-87A"/>
    <property type="match status" value="1"/>
</dbReference>
<dbReference type="InterPro" id="IPR002126">
    <property type="entry name" value="Cadherin-like_dom"/>
</dbReference>
<keyword evidence="3" id="KW-0812">Transmembrane</keyword>
<keyword evidence="8" id="KW-1133">Transmembrane helix</keyword>
<dbReference type="GO" id="GO:0009653">
    <property type="term" value="P:anatomical structure morphogenesis"/>
    <property type="evidence" value="ECO:0007669"/>
    <property type="project" value="UniProtKB-ARBA"/>
</dbReference>
<dbReference type="FunFam" id="2.60.40.60:FF:000002">
    <property type="entry name" value="Protocadherin alpha 2"/>
    <property type="match status" value="1"/>
</dbReference>
<evidence type="ECO:0000256" key="9">
    <source>
        <dbReference type="ARBA" id="ARBA00023136"/>
    </source>
</evidence>
<keyword evidence="2" id="KW-1003">Cell membrane</keyword>
<dbReference type="CDD" id="cd11304">
    <property type="entry name" value="Cadherin_repeat"/>
    <property type="match status" value="2"/>
</dbReference>
<evidence type="ECO:0000256" key="7">
    <source>
        <dbReference type="ARBA" id="ARBA00022889"/>
    </source>
</evidence>
<keyword evidence="10" id="KW-0325">Glycoprotein</keyword>
<evidence type="ECO:0000256" key="1">
    <source>
        <dbReference type="ARBA" id="ARBA00004251"/>
    </source>
</evidence>
<dbReference type="SUPFAM" id="SSF49313">
    <property type="entry name" value="Cadherin-like"/>
    <property type="match status" value="3"/>
</dbReference>
<evidence type="ECO:0000256" key="5">
    <source>
        <dbReference type="ARBA" id="ARBA00022737"/>
    </source>
</evidence>
<dbReference type="SMART" id="SM00112">
    <property type="entry name" value="CA"/>
    <property type="match status" value="2"/>
</dbReference>
<feature type="domain" description="Cadherin" evidence="12">
    <location>
        <begin position="32"/>
        <end position="117"/>
    </location>
</feature>
<reference evidence="13" key="1">
    <citation type="submission" date="2025-08" db="UniProtKB">
        <authorList>
            <consortium name="Ensembl"/>
        </authorList>
    </citation>
    <scope>IDENTIFICATION</scope>
</reference>
<accession>A0A673FM95</accession>
<dbReference type="Proteomes" id="UP000472270">
    <property type="component" value="Unassembled WGS sequence"/>
</dbReference>
<keyword evidence="9" id="KW-0472">Membrane</keyword>
<keyword evidence="5" id="KW-0677">Repeat</keyword>
<organism evidence="13 14">
    <name type="scientific">Sinocyclocheilus rhinocerous</name>
    <dbReference type="NCBI Taxonomy" id="307959"/>
    <lineage>
        <taxon>Eukaryota</taxon>
        <taxon>Metazoa</taxon>
        <taxon>Chordata</taxon>
        <taxon>Craniata</taxon>
        <taxon>Vertebrata</taxon>
        <taxon>Euteleostomi</taxon>
        <taxon>Actinopterygii</taxon>
        <taxon>Neopterygii</taxon>
        <taxon>Teleostei</taxon>
        <taxon>Ostariophysi</taxon>
        <taxon>Cypriniformes</taxon>
        <taxon>Cyprinidae</taxon>
        <taxon>Cyprininae</taxon>
        <taxon>Sinocyclocheilus</taxon>
    </lineage>
</organism>
<keyword evidence="14" id="KW-1185">Reference proteome</keyword>
<dbReference type="Gene3D" id="2.60.40.60">
    <property type="entry name" value="Cadherins"/>
    <property type="match status" value="3"/>
</dbReference>
<keyword evidence="7" id="KW-0130">Cell adhesion</keyword>
<protein>
    <recommendedName>
        <fullName evidence="12">Cadherin domain-containing protein</fullName>
    </recommendedName>
</protein>
<dbReference type="InterPro" id="IPR015919">
    <property type="entry name" value="Cadherin-like_sf"/>
</dbReference>
<reference evidence="13" key="2">
    <citation type="submission" date="2025-09" db="UniProtKB">
        <authorList>
            <consortium name="Ensembl"/>
        </authorList>
    </citation>
    <scope>IDENTIFICATION</scope>
</reference>
<evidence type="ECO:0000256" key="8">
    <source>
        <dbReference type="ARBA" id="ARBA00022989"/>
    </source>
</evidence>
<dbReference type="Pfam" id="PF00028">
    <property type="entry name" value="Cadherin"/>
    <property type="match status" value="3"/>
</dbReference>
<dbReference type="GO" id="GO:0005509">
    <property type="term" value="F:calcium ion binding"/>
    <property type="evidence" value="ECO:0007669"/>
    <property type="project" value="UniProtKB-UniRule"/>
</dbReference>
<dbReference type="AlphaFoldDB" id="A0A673FM95"/>
<evidence type="ECO:0000256" key="11">
    <source>
        <dbReference type="PROSITE-ProRule" id="PRU00043"/>
    </source>
</evidence>
<dbReference type="PROSITE" id="PS50268">
    <property type="entry name" value="CADHERIN_2"/>
    <property type="match status" value="2"/>
</dbReference>
<name>A0A673FM95_9TELE</name>
<dbReference type="InterPro" id="IPR020894">
    <property type="entry name" value="Cadherin_CS"/>
</dbReference>
<dbReference type="PANTHER" id="PTHR24028:SF114">
    <property type="entry name" value="PCDH2G3 PROTEIN-RELATED"/>
    <property type="match status" value="1"/>
</dbReference>
<comment type="subcellular location">
    <subcellularLocation>
        <location evidence="1">Cell membrane</location>
        <topology evidence="1">Single-pass type I membrane protein</topology>
    </subcellularLocation>
</comment>
<proteinExistence type="predicted"/>
<dbReference type="PROSITE" id="PS00232">
    <property type="entry name" value="CADHERIN_1"/>
    <property type="match status" value="2"/>
</dbReference>
<keyword evidence="6 11" id="KW-0106">Calcium</keyword>
<evidence type="ECO:0000256" key="3">
    <source>
        <dbReference type="ARBA" id="ARBA00022692"/>
    </source>
</evidence>
<evidence type="ECO:0000256" key="10">
    <source>
        <dbReference type="ARBA" id="ARBA00023180"/>
    </source>
</evidence>
<evidence type="ECO:0000259" key="12">
    <source>
        <dbReference type="PROSITE" id="PS50268"/>
    </source>
</evidence>
<evidence type="ECO:0000256" key="4">
    <source>
        <dbReference type="ARBA" id="ARBA00022729"/>
    </source>
</evidence>
<evidence type="ECO:0000313" key="14">
    <source>
        <dbReference type="Proteomes" id="UP000472270"/>
    </source>
</evidence>